<evidence type="ECO:0000313" key="2">
    <source>
        <dbReference type="Proteomes" id="UP000789706"/>
    </source>
</evidence>
<name>A0A9N9DZG8_9GLOM</name>
<evidence type="ECO:0000313" key="1">
    <source>
        <dbReference type="EMBL" id="CAG8658363.1"/>
    </source>
</evidence>
<feature type="non-terminal residue" evidence="1">
    <location>
        <position position="97"/>
    </location>
</feature>
<proteinExistence type="predicted"/>
<reference evidence="1" key="1">
    <citation type="submission" date="2021-06" db="EMBL/GenBank/DDBJ databases">
        <authorList>
            <person name="Kallberg Y."/>
            <person name="Tangrot J."/>
            <person name="Rosling A."/>
        </authorList>
    </citation>
    <scope>NUCLEOTIDE SEQUENCE</scope>
    <source>
        <strain evidence="1">AZ414A</strain>
    </source>
</reference>
<dbReference type="EMBL" id="CAJVPK010007848">
    <property type="protein sequence ID" value="CAG8658363.1"/>
    <property type="molecule type" value="Genomic_DNA"/>
</dbReference>
<gene>
    <name evidence="1" type="ORF">DEBURN_LOCUS11683</name>
</gene>
<keyword evidence="2" id="KW-1185">Reference proteome</keyword>
<accession>A0A9N9DZG8</accession>
<sequence>LWINCGKAEKKMEGTRIKKPYYYFPPLSKRFSFGAIPLASIDELTHSFNERLKMNIDIENEFDQIHVLSSEDDNSLDQAEIIKENNDIDRELADKIT</sequence>
<feature type="non-terminal residue" evidence="1">
    <location>
        <position position="1"/>
    </location>
</feature>
<dbReference type="AlphaFoldDB" id="A0A9N9DZG8"/>
<dbReference type="OrthoDB" id="2347489at2759"/>
<comment type="caution">
    <text evidence="1">The sequence shown here is derived from an EMBL/GenBank/DDBJ whole genome shotgun (WGS) entry which is preliminary data.</text>
</comment>
<organism evidence="1 2">
    <name type="scientific">Diversispora eburnea</name>
    <dbReference type="NCBI Taxonomy" id="1213867"/>
    <lineage>
        <taxon>Eukaryota</taxon>
        <taxon>Fungi</taxon>
        <taxon>Fungi incertae sedis</taxon>
        <taxon>Mucoromycota</taxon>
        <taxon>Glomeromycotina</taxon>
        <taxon>Glomeromycetes</taxon>
        <taxon>Diversisporales</taxon>
        <taxon>Diversisporaceae</taxon>
        <taxon>Diversispora</taxon>
    </lineage>
</organism>
<protein>
    <submittedName>
        <fullName evidence="1">3327_t:CDS:1</fullName>
    </submittedName>
</protein>
<dbReference type="Proteomes" id="UP000789706">
    <property type="component" value="Unassembled WGS sequence"/>
</dbReference>